<dbReference type="OrthoDB" id="676979at2759"/>
<proteinExistence type="predicted"/>
<dbReference type="GeneID" id="117564322"/>
<feature type="region of interest" description="Disordered" evidence="1">
    <location>
        <begin position="40"/>
        <end position="63"/>
    </location>
</feature>
<protein>
    <submittedName>
        <fullName evidence="3">Ras suppressor protein 1-like</fullName>
    </submittedName>
</protein>
<organism evidence="2 3">
    <name type="scientific">Drosophila albomicans</name>
    <name type="common">Fruit fly</name>
    <dbReference type="NCBI Taxonomy" id="7291"/>
    <lineage>
        <taxon>Eukaryota</taxon>
        <taxon>Metazoa</taxon>
        <taxon>Ecdysozoa</taxon>
        <taxon>Arthropoda</taxon>
        <taxon>Hexapoda</taxon>
        <taxon>Insecta</taxon>
        <taxon>Pterygota</taxon>
        <taxon>Neoptera</taxon>
        <taxon>Endopterygota</taxon>
        <taxon>Diptera</taxon>
        <taxon>Brachycera</taxon>
        <taxon>Muscomorpha</taxon>
        <taxon>Ephydroidea</taxon>
        <taxon>Drosophilidae</taxon>
        <taxon>Drosophila</taxon>
    </lineage>
</organism>
<dbReference type="AlphaFoldDB" id="A0A6P8W649"/>
<dbReference type="RefSeq" id="XP_034098914.1">
    <property type="nucleotide sequence ID" value="XM_034243023.2"/>
</dbReference>
<name>A0A6P8W649_DROAB</name>
<accession>A0A6P8W649</accession>
<evidence type="ECO:0000313" key="2">
    <source>
        <dbReference type="Proteomes" id="UP000515160"/>
    </source>
</evidence>
<reference evidence="3" key="1">
    <citation type="submission" date="2025-08" db="UniProtKB">
        <authorList>
            <consortium name="RefSeq"/>
        </authorList>
    </citation>
    <scope>IDENTIFICATION</scope>
    <source>
        <strain evidence="3">15112-1751.03</strain>
        <tissue evidence="3">Whole Adult</tissue>
    </source>
</reference>
<evidence type="ECO:0000313" key="3">
    <source>
        <dbReference type="RefSeq" id="XP_034098914.1"/>
    </source>
</evidence>
<evidence type="ECO:0000256" key="1">
    <source>
        <dbReference type="SAM" id="MobiDB-lite"/>
    </source>
</evidence>
<gene>
    <name evidence="3" type="primary">LOC117564322</name>
</gene>
<sequence length="63" mass="7282">MKMEENPWINPIAEQYLLGISHVIEYLKTETYKIIYNRHMQAGRSGPPPPKADKSKKASRVRA</sequence>
<keyword evidence="2" id="KW-1185">Reference proteome</keyword>
<dbReference type="Proteomes" id="UP000515160">
    <property type="component" value="Chromosome 2L"/>
</dbReference>